<feature type="transmembrane region" description="Helical" evidence="1">
    <location>
        <begin position="74"/>
        <end position="96"/>
    </location>
</feature>
<reference evidence="2 3" key="1">
    <citation type="submission" date="2022-12" db="EMBL/GenBank/DDBJ databases">
        <title>Sphingomonas abieness sp. nov., an endophytic bacterium isolated from Abies koreana.</title>
        <authorList>
            <person name="Jiang L."/>
            <person name="Lee J."/>
        </authorList>
    </citation>
    <scope>NUCLEOTIDE SEQUENCE [LARGE SCALE GENOMIC DNA]</scope>
    <source>
        <strain evidence="3">PAMB 00755</strain>
    </source>
</reference>
<name>A0ABY7NM83_9SPHN</name>
<keyword evidence="3" id="KW-1185">Reference proteome</keyword>
<dbReference type="Proteomes" id="UP001210865">
    <property type="component" value="Chromosome"/>
</dbReference>
<gene>
    <name evidence="2" type="ORF">PBT88_00280</name>
</gene>
<proteinExistence type="predicted"/>
<feature type="transmembrane region" description="Helical" evidence="1">
    <location>
        <begin position="170"/>
        <end position="191"/>
    </location>
</feature>
<dbReference type="InterPro" id="IPR049713">
    <property type="entry name" value="Pr6Pr-like"/>
</dbReference>
<evidence type="ECO:0000313" key="3">
    <source>
        <dbReference type="Proteomes" id="UP001210865"/>
    </source>
</evidence>
<feature type="transmembrane region" description="Helical" evidence="1">
    <location>
        <begin position="39"/>
        <end position="62"/>
    </location>
</feature>
<organism evidence="2 3">
    <name type="scientific">Sphingomonas abietis</name>
    <dbReference type="NCBI Taxonomy" id="3012344"/>
    <lineage>
        <taxon>Bacteria</taxon>
        <taxon>Pseudomonadati</taxon>
        <taxon>Pseudomonadota</taxon>
        <taxon>Alphaproteobacteria</taxon>
        <taxon>Sphingomonadales</taxon>
        <taxon>Sphingomonadaceae</taxon>
        <taxon>Sphingomonas</taxon>
    </lineage>
</organism>
<accession>A0ABY7NM83</accession>
<keyword evidence="1" id="KW-1133">Transmembrane helix</keyword>
<evidence type="ECO:0000256" key="1">
    <source>
        <dbReference type="SAM" id="Phobius"/>
    </source>
</evidence>
<feature type="transmembrane region" description="Helical" evidence="1">
    <location>
        <begin position="102"/>
        <end position="123"/>
    </location>
</feature>
<feature type="transmembrane region" description="Helical" evidence="1">
    <location>
        <begin position="135"/>
        <end position="158"/>
    </location>
</feature>
<feature type="transmembrane region" description="Helical" evidence="1">
    <location>
        <begin position="7"/>
        <end position="27"/>
    </location>
</feature>
<keyword evidence="1" id="KW-0472">Membrane</keyword>
<protein>
    <submittedName>
        <fullName evidence="2">Pr6Pr family membrane protein</fullName>
    </submittedName>
</protein>
<sequence length="205" mass="22881">MTRDRLWHLTVAVLALIGLILEYRFTLETNHRPLGELTLIYLSFFTILGNALVMVMAAGFALGRGWALHPALRAATTLYIVVVAAVFQLLLAHLFHLSGPDWWGNMLAHQLVPTLWTVGWLAFGRHGGIRAATPLLWLIYPAAYGAWTLLHGALTGWYPYPFLSVAKEGMAQVAINMAWMALFFVTLGYAIRWIDGRLARLRAPA</sequence>
<dbReference type="EMBL" id="CP115174">
    <property type="protein sequence ID" value="WBO22628.1"/>
    <property type="molecule type" value="Genomic_DNA"/>
</dbReference>
<keyword evidence="1" id="KW-0812">Transmembrane</keyword>
<evidence type="ECO:0000313" key="2">
    <source>
        <dbReference type="EMBL" id="WBO22628.1"/>
    </source>
</evidence>
<dbReference type="NCBIfam" id="NF038065">
    <property type="entry name" value="Pr6Pr"/>
    <property type="match status" value="1"/>
</dbReference>
<dbReference type="RefSeq" id="WP_270077270.1">
    <property type="nucleotide sequence ID" value="NZ_CP115174.1"/>
</dbReference>